<evidence type="ECO:0000313" key="2">
    <source>
        <dbReference type="EMBL" id="MBZ4039309.1"/>
    </source>
</evidence>
<protein>
    <recommendedName>
        <fullName evidence="4">5-bromo-4-chloroindolyl phosphate hydrolysis protein</fullName>
    </recommendedName>
</protein>
<gene>
    <name evidence="2" type="ORF">K6753_07160</name>
</gene>
<evidence type="ECO:0000256" key="1">
    <source>
        <dbReference type="SAM" id="Phobius"/>
    </source>
</evidence>
<dbReference type="RefSeq" id="WP_223675683.1">
    <property type="nucleotide sequence ID" value="NZ_JAINZW010000002.1"/>
</dbReference>
<evidence type="ECO:0000313" key="3">
    <source>
        <dbReference type="Proteomes" id="UP001430954"/>
    </source>
</evidence>
<name>A0ABS7T601_9GAMM</name>
<keyword evidence="1" id="KW-0472">Membrane</keyword>
<dbReference type="Proteomes" id="UP001430954">
    <property type="component" value="Unassembled WGS sequence"/>
</dbReference>
<keyword evidence="3" id="KW-1185">Reference proteome</keyword>
<sequence length="207" mass="22752">MKKAHYVVAILCTLLGVTAAALAWRAGYRIDFSDQLAPAWVQAIGSILAIGAAAWIAQRQHRHAVKLEERKLAVAERQKLEVIKALMVRSLGLAKDVCKAYASNAEEDIEQISPPLMQDTHAALMALPVFEIPHWQLGLDVLMVGRALGSLKEQFVSLPSVSPETFEEFQKALSELHELAQEIQQVAEDSVEVCRREIALRAGGLHG</sequence>
<feature type="transmembrane region" description="Helical" evidence="1">
    <location>
        <begin position="39"/>
        <end position="57"/>
    </location>
</feature>
<keyword evidence="1" id="KW-1133">Transmembrane helix</keyword>
<proteinExistence type="predicted"/>
<comment type="caution">
    <text evidence="2">The sequence shown here is derived from an EMBL/GenBank/DDBJ whole genome shotgun (WGS) entry which is preliminary data.</text>
</comment>
<accession>A0ABS7T601</accession>
<keyword evidence="1" id="KW-0812">Transmembrane</keyword>
<dbReference type="EMBL" id="JAINZW010000002">
    <property type="protein sequence ID" value="MBZ4039309.1"/>
    <property type="molecule type" value="Genomic_DNA"/>
</dbReference>
<reference evidence="2 3" key="1">
    <citation type="submission" date="2021-09" db="EMBL/GenBank/DDBJ databases">
        <title>Lysobacter sp. 13A isolated from the river sediment.</title>
        <authorList>
            <person name="Liu H."/>
            <person name="Li S."/>
            <person name="Mao S."/>
        </authorList>
    </citation>
    <scope>NUCLEOTIDE SEQUENCE [LARGE SCALE GENOMIC DNA]</scope>
    <source>
        <strain evidence="2 3">13A</strain>
    </source>
</reference>
<organism evidence="2 3">
    <name type="scientific">Novilysobacter selenitireducens</name>
    <dbReference type="NCBI Taxonomy" id="2872639"/>
    <lineage>
        <taxon>Bacteria</taxon>
        <taxon>Pseudomonadati</taxon>
        <taxon>Pseudomonadota</taxon>
        <taxon>Gammaproteobacteria</taxon>
        <taxon>Lysobacterales</taxon>
        <taxon>Lysobacteraceae</taxon>
        <taxon>Novilysobacter</taxon>
    </lineage>
</organism>
<evidence type="ECO:0008006" key="4">
    <source>
        <dbReference type="Google" id="ProtNLM"/>
    </source>
</evidence>